<accession>A0A6M1SYH3</accession>
<protein>
    <submittedName>
        <fullName evidence="2">Uncharacterized protein</fullName>
    </submittedName>
</protein>
<feature type="transmembrane region" description="Helical" evidence="1">
    <location>
        <begin position="91"/>
        <end position="115"/>
    </location>
</feature>
<dbReference type="RefSeq" id="WP_165142558.1">
    <property type="nucleotide sequence ID" value="NZ_JAALLT010000003.1"/>
</dbReference>
<sequence length="384" mass="44928">MKEHLYKNFIEKLEQVYGSFNERRKSFEKASNSKIARELCYSDSQFSRLINESASEGEYKRATRNVKRVLNEIRLQEKVKERNKDKANGNLFFGGLTAKSMSVVLILIAVILIVFTSARLIGDTSSITEQIDRDHMLQWIFENSSVSPYLNLDELPNDCSYTCYKYQGQWSLKDPYKIPVFRERNGFHYLATDVNLYTRCKTEGSEDGNMLEGYEYQKHEIWYDKRELQIDSFLVSTDKTQINESYRNLEFQEDTNYVMIAHVHTFFRNEFEINAESVSRTGKVVGRDVELVQDEQLLKSLHTTSRVNDIKNEMNRIVTNRLEDFSRPISCRNAALANQDFHSVKEEDTMSFNCQLTTANAPIKYTKTYILDDQYIETTCRPEI</sequence>
<organism evidence="2 3">
    <name type="scientific">Halalkalibaculum roseum</name>
    <dbReference type="NCBI Taxonomy" id="2709311"/>
    <lineage>
        <taxon>Bacteria</taxon>
        <taxon>Pseudomonadati</taxon>
        <taxon>Balneolota</taxon>
        <taxon>Balneolia</taxon>
        <taxon>Balneolales</taxon>
        <taxon>Balneolaceae</taxon>
        <taxon>Halalkalibaculum</taxon>
    </lineage>
</organism>
<keyword evidence="1" id="KW-1133">Transmembrane helix</keyword>
<dbReference type="EMBL" id="JAALLT010000003">
    <property type="protein sequence ID" value="NGP77338.1"/>
    <property type="molecule type" value="Genomic_DNA"/>
</dbReference>
<evidence type="ECO:0000313" key="2">
    <source>
        <dbReference type="EMBL" id="NGP77338.1"/>
    </source>
</evidence>
<evidence type="ECO:0000256" key="1">
    <source>
        <dbReference type="SAM" id="Phobius"/>
    </source>
</evidence>
<gene>
    <name evidence="2" type="ORF">G3570_11880</name>
</gene>
<reference evidence="2 3" key="1">
    <citation type="submission" date="2020-02" db="EMBL/GenBank/DDBJ databases">
        <title>Balneolaceae bacterium YR4-1, complete genome.</title>
        <authorList>
            <person name="Li Y."/>
            <person name="Wu S."/>
        </authorList>
    </citation>
    <scope>NUCLEOTIDE SEQUENCE [LARGE SCALE GENOMIC DNA]</scope>
    <source>
        <strain evidence="2 3">YR4-1</strain>
    </source>
</reference>
<evidence type="ECO:0000313" key="3">
    <source>
        <dbReference type="Proteomes" id="UP000473278"/>
    </source>
</evidence>
<keyword evidence="1" id="KW-0472">Membrane</keyword>
<dbReference type="AlphaFoldDB" id="A0A6M1SYH3"/>
<dbReference type="Proteomes" id="UP000473278">
    <property type="component" value="Unassembled WGS sequence"/>
</dbReference>
<comment type="caution">
    <text evidence="2">The sequence shown here is derived from an EMBL/GenBank/DDBJ whole genome shotgun (WGS) entry which is preliminary data.</text>
</comment>
<keyword evidence="1" id="KW-0812">Transmembrane</keyword>
<name>A0A6M1SYH3_9BACT</name>
<proteinExistence type="predicted"/>
<keyword evidence="3" id="KW-1185">Reference proteome</keyword>